<dbReference type="InterPro" id="IPR025736">
    <property type="entry name" value="PucR_C-HTH_dom"/>
</dbReference>
<dbReference type="InterPro" id="IPR051448">
    <property type="entry name" value="CdaR-like_regulators"/>
</dbReference>
<protein>
    <submittedName>
        <fullName evidence="3">PucR-like helix-turn-helix protein</fullName>
    </submittedName>
</protein>
<feature type="domain" description="PucR-like N-terminal" evidence="2">
    <location>
        <begin position="39"/>
        <end position="204"/>
    </location>
</feature>
<gene>
    <name evidence="3" type="ORF">EV193_1112</name>
</gene>
<dbReference type="Proteomes" id="UP000294257">
    <property type="component" value="Unassembled WGS sequence"/>
</dbReference>
<reference evidence="3 4" key="1">
    <citation type="submission" date="2019-02" db="EMBL/GenBank/DDBJ databases">
        <title>Genomic Encyclopedia of Type Strains, Phase IV (KMG-IV): sequencing the most valuable type-strain genomes for metagenomic binning, comparative biology and taxonomic classification.</title>
        <authorList>
            <person name="Goeker M."/>
        </authorList>
    </citation>
    <scope>NUCLEOTIDE SEQUENCE [LARGE SCALE GENOMIC DNA]</scope>
    <source>
        <strain evidence="3 4">DSM 101727</strain>
    </source>
</reference>
<dbReference type="AlphaFoldDB" id="A0A4Q7KGD4"/>
<evidence type="ECO:0000313" key="4">
    <source>
        <dbReference type="Proteomes" id="UP000294257"/>
    </source>
</evidence>
<proteinExistence type="predicted"/>
<dbReference type="PANTHER" id="PTHR33744:SF1">
    <property type="entry name" value="DNA-BINDING TRANSCRIPTIONAL ACTIVATOR ADER"/>
    <property type="match status" value="1"/>
</dbReference>
<dbReference type="EMBL" id="SGWQ01000011">
    <property type="protein sequence ID" value="RZS32626.1"/>
    <property type="molecule type" value="Genomic_DNA"/>
</dbReference>
<comment type="caution">
    <text evidence="3">The sequence shown here is derived from an EMBL/GenBank/DDBJ whole genome shotgun (WGS) entry which is preliminary data.</text>
</comment>
<dbReference type="Pfam" id="PF13556">
    <property type="entry name" value="HTH_30"/>
    <property type="match status" value="1"/>
</dbReference>
<feature type="domain" description="PucR C-terminal helix-turn-helix" evidence="1">
    <location>
        <begin position="361"/>
        <end position="418"/>
    </location>
</feature>
<keyword evidence="4" id="KW-1185">Reference proteome</keyword>
<evidence type="ECO:0000259" key="1">
    <source>
        <dbReference type="Pfam" id="PF13556"/>
    </source>
</evidence>
<name>A0A4Q7KGD4_9PSEU</name>
<dbReference type="InterPro" id="IPR042070">
    <property type="entry name" value="PucR_C-HTH_sf"/>
</dbReference>
<evidence type="ECO:0000259" key="2">
    <source>
        <dbReference type="Pfam" id="PF25906"/>
    </source>
</evidence>
<dbReference type="PANTHER" id="PTHR33744">
    <property type="entry name" value="CARBOHYDRATE DIACID REGULATOR"/>
    <property type="match status" value="1"/>
</dbReference>
<accession>A0A4Q7KGD4</accession>
<organism evidence="3 4">
    <name type="scientific">Herbihabitans rhizosphaerae</name>
    <dbReference type="NCBI Taxonomy" id="1872711"/>
    <lineage>
        <taxon>Bacteria</taxon>
        <taxon>Bacillati</taxon>
        <taxon>Actinomycetota</taxon>
        <taxon>Actinomycetes</taxon>
        <taxon>Pseudonocardiales</taxon>
        <taxon>Pseudonocardiaceae</taxon>
        <taxon>Herbihabitans</taxon>
    </lineage>
</organism>
<sequence>MPETDTEPTHGSSDQVMIAFDSMLSPPSVPRDPRSVTLWSALPGNLAEVFRPGIPSLTDEILREIQRTIPALAQDASGIVGRSVIDGIQQAIAQFLDRLKDPYAQQGDRAQVFRDFGVRELNGVPILDLLQMAYRVGARVAWRRMAQTGQRAGIPTQTLCLLAEALFVYIDELSALSVEGHATAQAREAGVLERRRRQLLEVILSGRRPAEITRLAKAAQWAVPERVTLVALRNTDADVAEAPAPALDRRILVDLEGDAPCLLLADTDRELLETLDDCLPGWRAAVGPAVPVAEARESLRWALRTVSLVAQGVLPDRPVTLFDEHLSVLWLMNDPFLASEVSKSALAPMRDLTEGQRERLSTTLLAWLETRRSAPEIARILDVHPQTVRYRLRKLEQLFGGALDDPDVRFDIEVALRAQKVAAARVAAQSKAGALRRKSS</sequence>
<evidence type="ECO:0000313" key="3">
    <source>
        <dbReference type="EMBL" id="RZS32626.1"/>
    </source>
</evidence>
<dbReference type="Pfam" id="PF25906">
    <property type="entry name" value="PucR-like_N"/>
    <property type="match status" value="1"/>
</dbReference>
<dbReference type="Gene3D" id="1.10.10.2840">
    <property type="entry name" value="PucR C-terminal helix-turn-helix domain"/>
    <property type="match status" value="1"/>
</dbReference>
<dbReference type="InterPro" id="IPR058663">
    <property type="entry name" value="PucR-like_N"/>
</dbReference>